<dbReference type="EMBL" id="ABLD01000020">
    <property type="protein sequence ID" value="EDT08189.1"/>
    <property type="molecule type" value="Genomic_DNA"/>
</dbReference>
<gene>
    <name evidence="1" type="ORF">BgramDRAFT_5115</name>
</gene>
<organism evidence="1 2">
    <name type="scientific">Paraburkholderia graminis (strain ATCC 700544 / DSM 17151 / LMG 18924 / NCIMB 13744 / C4D1M)</name>
    <dbReference type="NCBI Taxonomy" id="396598"/>
    <lineage>
        <taxon>Bacteria</taxon>
        <taxon>Pseudomonadati</taxon>
        <taxon>Pseudomonadota</taxon>
        <taxon>Betaproteobacteria</taxon>
        <taxon>Burkholderiales</taxon>
        <taxon>Burkholderiaceae</taxon>
        <taxon>Paraburkholderia</taxon>
    </lineage>
</organism>
<reference evidence="1 2" key="1">
    <citation type="submission" date="2008-03" db="EMBL/GenBank/DDBJ databases">
        <title>Sequencing of the draft genome and assembly of Burkholderia graminis C4D1M.</title>
        <authorList>
            <consortium name="US DOE Joint Genome Institute (JGI-PGF)"/>
            <person name="Copeland A."/>
            <person name="Lucas S."/>
            <person name="Lapidus A."/>
            <person name="Glavina del Rio T."/>
            <person name="Dalin E."/>
            <person name="Tice H."/>
            <person name="Bruce D."/>
            <person name="Goodwin L."/>
            <person name="Pitluck S."/>
            <person name="Larimer F."/>
            <person name="Land M.L."/>
            <person name="Hauser L."/>
            <person name="Tiedje J."/>
            <person name="Richardson P."/>
        </authorList>
    </citation>
    <scope>NUCLEOTIDE SEQUENCE [LARGE SCALE GENOMIC DNA]</scope>
    <source>
        <strain evidence="2">ATCC 700544 / DSM 17151 / LMG 18924 / NCIMB 13744 / C4D1M</strain>
    </source>
</reference>
<proteinExistence type="predicted"/>
<sequence>MGANQFAADRANDLERGCDPGELFGHVLAEHLHWLTAVRAIRFGLEYMILARQMYGKRLLRSRFVRRCVRRRRICTTGLRTLHIHNAAPGGQILKLSLERLDLPLQLLGLATELHAPELVDLCLELLNLDIAFGKQTTGLDQQGLQEFDIVREIGAARHAP</sequence>
<dbReference type="Proteomes" id="UP000005045">
    <property type="component" value="Unassembled WGS sequence"/>
</dbReference>
<dbReference type="AlphaFoldDB" id="B1G6W9"/>
<accession>B1G6W9</accession>
<comment type="caution">
    <text evidence="1">The sequence shown here is derived from an EMBL/GenBank/DDBJ whole genome shotgun (WGS) entry which is preliminary data.</text>
</comment>
<evidence type="ECO:0000313" key="2">
    <source>
        <dbReference type="Proteomes" id="UP000005045"/>
    </source>
</evidence>
<name>B1G6W9_PARG4</name>
<keyword evidence="2" id="KW-1185">Reference proteome</keyword>
<protein>
    <submittedName>
        <fullName evidence="1">Uncharacterized protein</fullName>
    </submittedName>
</protein>
<evidence type="ECO:0000313" key="1">
    <source>
        <dbReference type="EMBL" id="EDT08189.1"/>
    </source>
</evidence>